<dbReference type="InterPro" id="IPR013342">
    <property type="entry name" value="Mandelate_racemase_C"/>
</dbReference>
<dbReference type="Pfam" id="PF02746">
    <property type="entry name" value="MR_MLE_N"/>
    <property type="match status" value="1"/>
</dbReference>
<proteinExistence type="predicted"/>
<evidence type="ECO:0000259" key="2">
    <source>
        <dbReference type="SMART" id="SM00922"/>
    </source>
</evidence>
<evidence type="ECO:0000313" key="3">
    <source>
        <dbReference type="EMBL" id="QDL53989.1"/>
    </source>
</evidence>
<dbReference type="InterPro" id="IPR013341">
    <property type="entry name" value="Mandelate_racemase_N_dom"/>
</dbReference>
<dbReference type="GO" id="GO:0016829">
    <property type="term" value="F:lyase activity"/>
    <property type="evidence" value="ECO:0007669"/>
    <property type="project" value="UniProtKB-KW"/>
</dbReference>
<dbReference type="InterPro" id="IPR029065">
    <property type="entry name" value="Enolase_C-like"/>
</dbReference>
<name>A0A515EMV0_9BURK</name>
<dbReference type="KEGG" id="rhg:EXZ61_07295"/>
<evidence type="ECO:0000256" key="1">
    <source>
        <dbReference type="ARBA" id="ARBA00023239"/>
    </source>
</evidence>
<sequence length="415" mass="46039">MKVVSLETHVVAVPPPHLGGMYWIFVKIKTACGIEGVGEVYASTFHPRVMELAIEDVFTRCLLDHDPHHIERFFRAAYSSGFTQRPDLTMMGIVSGLEMACWDIMGKAAGQPVYQLLGGRVHERLRSYTYLYPRNAAGQFDYDDPDLAANCAAEFVKQGFTALKFDPAGPYTVYGGHHLSLELMDQCETFCRKIREAVGNQCDLLFGTHGQMTPASAIRLAKRLEKYDPLWFEEPVPPGQNQAMAEVAAKTSIPIATGERLTTKYEFLDVLQTKAASILQMNVGRVGGLLEAKKISAMAEAYYVQIAPHLYNGPVGAAASVQLATATPNFLIQESIMTWGGFHSEVVKTPLRWEEGFIIPSTEPGLGIELDMDVVHANSPYTGERLHLLMDPNPFDVRAQSSEAWKNRWNNAKPL</sequence>
<dbReference type="Proteomes" id="UP000317365">
    <property type="component" value="Chromosome"/>
</dbReference>
<dbReference type="SMART" id="SM00922">
    <property type="entry name" value="MR_MLE"/>
    <property type="match status" value="1"/>
</dbReference>
<dbReference type="EMBL" id="CP036282">
    <property type="protein sequence ID" value="QDL53989.1"/>
    <property type="molecule type" value="Genomic_DNA"/>
</dbReference>
<dbReference type="AlphaFoldDB" id="A0A515EMV0"/>
<dbReference type="Gene3D" id="3.20.20.120">
    <property type="entry name" value="Enolase-like C-terminal domain"/>
    <property type="match status" value="1"/>
</dbReference>
<dbReference type="PANTHER" id="PTHR48080:SF2">
    <property type="entry name" value="D-GALACTONATE DEHYDRATASE"/>
    <property type="match status" value="1"/>
</dbReference>
<keyword evidence="4" id="KW-1185">Reference proteome</keyword>
<reference evidence="4" key="1">
    <citation type="submission" date="2019-02" db="EMBL/GenBank/DDBJ databases">
        <title>Complete genome sequence of Rhodoferax sp. Gr-4.</title>
        <authorList>
            <person name="Jin L."/>
        </authorList>
    </citation>
    <scope>NUCLEOTIDE SEQUENCE [LARGE SCALE GENOMIC DNA]</scope>
    <source>
        <strain evidence="4">Gr-4</strain>
    </source>
</reference>
<dbReference type="PANTHER" id="PTHR48080">
    <property type="entry name" value="D-GALACTONATE DEHYDRATASE-RELATED"/>
    <property type="match status" value="1"/>
</dbReference>
<feature type="domain" description="Mandelate racemase/muconate lactonizing enzyme C-terminal" evidence="2">
    <location>
        <begin position="145"/>
        <end position="254"/>
    </location>
</feature>
<evidence type="ECO:0000313" key="4">
    <source>
        <dbReference type="Proteomes" id="UP000317365"/>
    </source>
</evidence>
<dbReference type="InterPro" id="IPR036849">
    <property type="entry name" value="Enolase-like_C_sf"/>
</dbReference>
<reference evidence="4" key="2">
    <citation type="journal article" date="2020" name="Int. J. Syst. Evol. Microbiol.">
        <title>Genomic insights into a novel species Rhodoferax aquaticus sp. nov., isolated from freshwater.</title>
        <authorList>
            <person name="Li T."/>
            <person name="Zhuo Y."/>
            <person name="Jin C.Z."/>
            <person name="Wu X."/>
            <person name="Ko S.R."/>
            <person name="Jin F.J."/>
            <person name="Ahn C.Y."/>
            <person name="Oh H.M."/>
            <person name="Lee H.G."/>
            <person name="Jin L."/>
        </authorList>
    </citation>
    <scope>NUCLEOTIDE SEQUENCE [LARGE SCALE GENOMIC DNA]</scope>
    <source>
        <strain evidence="4">Gr-4</strain>
    </source>
</reference>
<dbReference type="Pfam" id="PF13378">
    <property type="entry name" value="MR_MLE_C"/>
    <property type="match status" value="1"/>
</dbReference>
<dbReference type="InterPro" id="IPR034593">
    <property type="entry name" value="DgoD-like"/>
</dbReference>
<protein>
    <submittedName>
        <fullName evidence="3">Mandelate racemase/muconate lactonizing enzyme family protein</fullName>
    </submittedName>
</protein>
<dbReference type="Gene3D" id="3.30.390.10">
    <property type="entry name" value="Enolase-like, N-terminal domain"/>
    <property type="match status" value="1"/>
</dbReference>
<organism evidence="3 4">
    <name type="scientific">Rhodoferax aquaticus</name>
    <dbReference type="NCBI Taxonomy" id="2527691"/>
    <lineage>
        <taxon>Bacteria</taxon>
        <taxon>Pseudomonadati</taxon>
        <taxon>Pseudomonadota</taxon>
        <taxon>Betaproteobacteria</taxon>
        <taxon>Burkholderiales</taxon>
        <taxon>Comamonadaceae</taxon>
        <taxon>Rhodoferax</taxon>
    </lineage>
</organism>
<dbReference type="InterPro" id="IPR029017">
    <property type="entry name" value="Enolase-like_N"/>
</dbReference>
<keyword evidence="1" id="KW-0456">Lyase</keyword>
<gene>
    <name evidence="3" type="ORF">EXZ61_07295</name>
</gene>
<accession>A0A515EMV0</accession>
<dbReference type="RefSeq" id="WP_142810473.1">
    <property type="nucleotide sequence ID" value="NZ_CP036282.1"/>
</dbReference>
<dbReference type="SUPFAM" id="SSF51604">
    <property type="entry name" value="Enolase C-terminal domain-like"/>
    <property type="match status" value="1"/>
</dbReference>
<dbReference type="SUPFAM" id="SSF54826">
    <property type="entry name" value="Enolase N-terminal domain-like"/>
    <property type="match status" value="1"/>
</dbReference>
<dbReference type="CDD" id="cd03316">
    <property type="entry name" value="MR_like"/>
    <property type="match status" value="1"/>
</dbReference>